<comment type="caution">
    <text evidence="2">The sequence shown here is derived from an EMBL/GenBank/DDBJ whole genome shotgun (WGS) entry which is preliminary data.</text>
</comment>
<feature type="region of interest" description="Disordered" evidence="1">
    <location>
        <begin position="1"/>
        <end position="70"/>
    </location>
</feature>
<feature type="compositionally biased region" description="Polar residues" evidence="1">
    <location>
        <begin position="1"/>
        <end position="11"/>
    </location>
</feature>
<feature type="region of interest" description="Disordered" evidence="1">
    <location>
        <begin position="203"/>
        <end position="229"/>
    </location>
</feature>
<reference evidence="2" key="1">
    <citation type="submission" date="2022-10" db="EMBL/GenBank/DDBJ databases">
        <title>Culturing micro-colonial fungi from biological soil crusts in the Mojave desert and describing Neophaeococcomyces mojavensis, and introducing the new genera and species Taxawa tesnikishii.</title>
        <authorList>
            <person name="Kurbessoian T."/>
            <person name="Stajich J.E."/>
        </authorList>
    </citation>
    <scope>NUCLEOTIDE SEQUENCE</scope>
    <source>
        <strain evidence="2">TK_1</strain>
    </source>
</reference>
<gene>
    <name evidence="2" type="ORF">H2201_004290</name>
</gene>
<organism evidence="2 3">
    <name type="scientific">Coniosporium apollinis</name>
    <dbReference type="NCBI Taxonomy" id="61459"/>
    <lineage>
        <taxon>Eukaryota</taxon>
        <taxon>Fungi</taxon>
        <taxon>Dikarya</taxon>
        <taxon>Ascomycota</taxon>
        <taxon>Pezizomycotina</taxon>
        <taxon>Dothideomycetes</taxon>
        <taxon>Dothideomycetes incertae sedis</taxon>
        <taxon>Coniosporium</taxon>
    </lineage>
</organism>
<keyword evidence="3" id="KW-1185">Reference proteome</keyword>
<feature type="region of interest" description="Disordered" evidence="1">
    <location>
        <begin position="255"/>
        <end position="278"/>
    </location>
</feature>
<evidence type="ECO:0000256" key="1">
    <source>
        <dbReference type="SAM" id="MobiDB-lite"/>
    </source>
</evidence>
<protein>
    <submittedName>
        <fullName evidence="2">Uncharacterized protein</fullName>
    </submittedName>
</protein>
<accession>A0ABQ9NV51</accession>
<feature type="compositionally biased region" description="Basic and acidic residues" evidence="1">
    <location>
        <begin position="40"/>
        <end position="50"/>
    </location>
</feature>
<feature type="compositionally biased region" description="Polar residues" evidence="1">
    <location>
        <begin position="262"/>
        <end position="274"/>
    </location>
</feature>
<feature type="compositionally biased region" description="Low complexity" evidence="1">
    <location>
        <begin position="207"/>
        <end position="220"/>
    </location>
</feature>
<evidence type="ECO:0000313" key="2">
    <source>
        <dbReference type="EMBL" id="KAJ9665598.1"/>
    </source>
</evidence>
<dbReference type="EMBL" id="JAPDRL010000027">
    <property type="protein sequence ID" value="KAJ9665598.1"/>
    <property type="molecule type" value="Genomic_DNA"/>
</dbReference>
<evidence type="ECO:0000313" key="3">
    <source>
        <dbReference type="Proteomes" id="UP001172684"/>
    </source>
</evidence>
<proteinExistence type="predicted"/>
<name>A0ABQ9NV51_9PEZI</name>
<sequence>MASKPSMSSNDVAALLAAQGQRRRKRIYDERKGLSVPAGFEDRANRRHSMDMALGEPEPGTPPDDSTAPQLPWTPTDEGKVTLFSLEENPNYKCNPVAFSKVEILDALEQGYTGDNVLAFLNARTDLELEMMRSSHSSKHSFYTAEETDSVHAYAYNRNEPKSLYFHPNAALSPSSSTVDQATVLVEPHGNESTKSAHLPFAGHAASSVSPSDKNSSSPPLRSSRKFGKDINLRSHFSATTASEATTTPTKLAAAGSHRFSDISSESSQPSAATLTPEASAAHEAAVAHALSSLGSRGVIKTVTVEKRVVFVE</sequence>
<dbReference type="Proteomes" id="UP001172684">
    <property type="component" value="Unassembled WGS sequence"/>
</dbReference>